<dbReference type="STRING" id="927664.SAMN05421780_10235"/>
<evidence type="ECO:0000313" key="10">
    <source>
        <dbReference type="EMBL" id="SFB93912.1"/>
    </source>
</evidence>
<dbReference type="OrthoDB" id="9771205at2"/>
<dbReference type="PANTHER" id="PTHR30026:SF20">
    <property type="entry name" value="OUTER MEMBRANE PROTEIN TOLC"/>
    <property type="match status" value="1"/>
</dbReference>
<protein>
    <submittedName>
        <fullName evidence="10">Outer membrane protein TolC</fullName>
    </submittedName>
</protein>
<evidence type="ECO:0000256" key="1">
    <source>
        <dbReference type="ARBA" id="ARBA00004442"/>
    </source>
</evidence>
<dbReference type="EMBL" id="FOLE01000002">
    <property type="protein sequence ID" value="SFB93912.1"/>
    <property type="molecule type" value="Genomic_DNA"/>
</dbReference>
<accession>A0A1I1F4P8</accession>
<dbReference type="GO" id="GO:1990281">
    <property type="term" value="C:efflux pump complex"/>
    <property type="evidence" value="ECO:0007669"/>
    <property type="project" value="TreeGrafter"/>
</dbReference>
<feature type="chain" id="PRO_5011732835" evidence="9">
    <location>
        <begin position="24"/>
        <end position="436"/>
    </location>
</feature>
<evidence type="ECO:0000256" key="2">
    <source>
        <dbReference type="ARBA" id="ARBA00007613"/>
    </source>
</evidence>
<evidence type="ECO:0000256" key="5">
    <source>
        <dbReference type="ARBA" id="ARBA00022692"/>
    </source>
</evidence>
<dbReference type="RefSeq" id="WP_091507966.1">
    <property type="nucleotide sequence ID" value="NZ_FOLE01000002.1"/>
</dbReference>
<keyword evidence="4" id="KW-1134">Transmembrane beta strand</keyword>
<sequence length="436" mass="48729">MKYLPKILVSAALALATTHAAQAQDSLQLPDAVAEAIEKNYGVVLATNEAKVSAINNNWGNAGLWPTIGFSGAYNYSNTNLNQELTNGTTIKRNGVNNQSLTGSVALAWTVFDGMKMFATKDRLTELEKTGQTQLRKQMLQTTYTVMIAYYNAVRYQQQIANTQEFIALLTEREKIANRAFQIGSSAKTDLLQSRLDLQTQQIALTQQQTALQKAKAELNRLLTRRPDAPMAVRNRFDVGAAPDFAALESKMLSQNADWLITQHAIATATFTQKEIDSQKWPTLQVLSGYNLSNSRSDAGFTLVNQNYGPYAGLSLRIPILSGNTIRNQKQVAAVQQKSRSIEAESLKNDLQNYFYTARLDYQNAQQIMSQRAGNMELAKENADIALQQFKQKQIDIISLRQVQLNYQEAFTLWLDAQYQLKAAEAYLRLLAADFN</sequence>
<comment type="similarity">
    <text evidence="2">Belongs to the outer membrane factor (OMF) (TC 1.B.17) family.</text>
</comment>
<keyword evidence="9" id="KW-0732">Signal</keyword>
<organism evidence="10 11">
    <name type="scientific">Flexibacter flexilis DSM 6793</name>
    <dbReference type="NCBI Taxonomy" id="927664"/>
    <lineage>
        <taxon>Bacteria</taxon>
        <taxon>Pseudomonadati</taxon>
        <taxon>Bacteroidota</taxon>
        <taxon>Cytophagia</taxon>
        <taxon>Cytophagales</taxon>
        <taxon>Flexibacteraceae</taxon>
        <taxon>Flexibacter</taxon>
    </lineage>
</organism>
<gene>
    <name evidence="10" type="ORF">SAMN05421780_10235</name>
</gene>
<keyword evidence="5" id="KW-0812">Transmembrane</keyword>
<evidence type="ECO:0000256" key="3">
    <source>
        <dbReference type="ARBA" id="ARBA00022448"/>
    </source>
</evidence>
<dbReference type="GO" id="GO:0015288">
    <property type="term" value="F:porin activity"/>
    <property type="evidence" value="ECO:0007669"/>
    <property type="project" value="TreeGrafter"/>
</dbReference>
<keyword evidence="3" id="KW-0813">Transport</keyword>
<dbReference type="InterPro" id="IPR003423">
    <property type="entry name" value="OMP_efflux"/>
</dbReference>
<feature type="signal peptide" evidence="9">
    <location>
        <begin position="1"/>
        <end position="23"/>
    </location>
</feature>
<dbReference type="AlphaFoldDB" id="A0A1I1F4P8"/>
<dbReference type="GO" id="GO:0009279">
    <property type="term" value="C:cell outer membrane"/>
    <property type="evidence" value="ECO:0007669"/>
    <property type="project" value="UniProtKB-SubCell"/>
</dbReference>
<evidence type="ECO:0000313" key="11">
    <source>
        <dbReference type="Proteomes" id="UP000199514"/>
    </source>
</evidence>
<name>A0A1I1F4P8_9BACT</name>
<proteinExistence type="inferred from homology"/>
<evidence type="ECO:0000256" key="4">
    <source>
        <dbReference type="ARBA" id="ARBA00022452"/>
    </source>
</evidence>
<evidence type="ECO:0000256" key="6">
    <source>
        <dbReference type="ARBA" id="ARBA00023136"/>
    </source>
</evidence>
<keyword evidence="8" id="KW-0175">Coiled coil</keyword>
<dbReference type="GO" id="GO:0015562">
    <property type="term" value="F:efflux transmembrane transporter activity"/>
    <property type="evidence" value="ECO:0007669"/>
    <property type="project" value="InterPro"/>
</dbReference>
<dbReference type="PANTHER" id="PTHR30026">
    <property type="entry name" value="OUTER MEMBRANE PROTEIN TOLC"/>
    <property type="match status" value="1"/>
</dbReference>
<evidence type="ECO:0000256" key="7">
    <source>
        <dbReference type="ARBA" id="ARBA00023237"/>
    </source>
</evidence>
<evidence type="ECO:0000256" key="8">
    <source>
        <dbReference type="SAM" id="Coils"/>
    </source>
</evidence>
<feature type="coiled-coil region" evidence="8">
    <location>
        <begin position="198"/>
        <end position="225"/>
    </location>
</feature>
<keyword evidence="6" id="KW-0472">Membrane</keyword>
<reference evidence="10 11" key="1">
    <citation type="submission" date="2016-10" db="EMBL/GenBank/DDBJ databases">
        <authorList>
            <person name="de Groot N.N."/>
        </authorList>
    </citation>
    <scope>NUCLEOTIDE SEQUENCE [LARGE SCALE GENOMIC DNA]</scope>
    <source>
        <strain evidence="10 11">DSM 6793</strain>
    </source>
</reference>
<dbReference type="Proteomes" id="UP000199514">
    <property type="component" value="Unassembled WGS sequence"/>
</dbReference>
<dbReference type="Gene3D" id="1.20.1600.10">
    <property type="entry name" value="Outer membrane efflux proteins (OEP)"/>
    <property type="match status" value="1"/>
</dbReference>
<comment type="subcellular location">
    <subcellularLocation>
        <location evidence="1">Cell outer membrane</location>
    </subcellularLocation>
</comment>
<dbReference type="InterPro" id="IPR051906">
    <property type="entry name" value="TolC-like"/>
</dbReference>
<keyword evidence="7" id="KW-0998">Cell outer membrane</keyword>
<evidence type="ECO:0000256" key="9">
    <source>
        <dbReference type="SAM" id="SignalP"/>
    </source>
</evidence>
<keyword evidence="11" id="KW-1185">Reference proteome</keyword>
<dbReference type="Pfam" id="PF02321">
    <property type="entry name" value="OEP"/>
    <property type="match status" value="1"/>
</dbReference>
<dbReference type="SUPFAM" id="SSF56954">
    <property type="entry name" value="Outer membrane efflux proteins (OEP)"/>
    <property type="match status" value="1"/>
</dbReference>